<dbReference type="GO" id="GO:0016791">
    <property type="term" value="F:phosphatase activity"/>
    <property type="evidence" value="ECO:0007669"/>
    <property type="project" value="TreeGrafter"/>
</dbReference>
<evidence type="ECO:0000313" key="2">
    <source>
        <dbReference type="EMBL" id="KXK58454.1"/>
    </source>
</evidence>
<name>A0A136PJ82_9ACTN</name>
<dbReference type="Gene3D" id="3.40.50.1000">
    <property type="entry name" value="HAD superfamily/HAD-like"/>
    <property type="match status" value="2"/>
</dbReference>
<keyword evidence="3" id="KW-1185">Reference proteome</keyword>
<proteinExistence type="predicted"/>
<dbReference type="InterPro" id="IPR036412">
    <property type="entry name" value="HAD-like_sf"/>
</dbReference>
<dbReference type="Pfam" id="PF13242">
    <property type="entry name" value="Hydrolase_like"/>
    <property type="match status" value="1"/>
</dbReference>
<dbReference type="SUPFAM" id="SSF56784">
    <property type="entry name" value="HAD-like"/>
    <property type="match status" value="1"/>
</dbReference>
<dbReference type="PANTHER" id="PTHR19288">
    <property type="entry name" value="4-NITROPHENYLPHOSPHATASE-RELATED"/>
    <property type="match status" value="1"/>
</dbReference>
<gene>
    <name evidence="2" type="ORF">AWW66_29710</name>
</gene>
<reference evidence="2 3" key="1">
    <citation type="submission" date="2016-01" db="EMBL/GenBank/DDBJ databases">
        <title>Whole genome sequence and analysis of Micromonospora rosaria DSM 803, which can produce antibacterial substance rosamicin.</title>
        <authorList>
            <person name="Yang H."/>
            <person name="He X."/>
            <person name="Zhu D."/>
        </authorList>
    </citation>
    <scope>NUCLEOTIDE SEQUENCE [LARGE SCALE GENOMIC DNA]</scope>
    <source>
        <strain evidence="2 3">DSM 803</strain>
    </source>
</reference>
<dbReference type="Pfam" id="PF18407">
    <property type="entry name" value="GNAT_like"/>
    <property type="match status" value="1"/>
</dbReference>
<comment type="caution">
    <text evidence="2">The sequence shown here is derived from an EMBL/GenBank/DDBJ whole genome shotgun (WGS) entry which is preliminary data.</text>
</comment>
<sequence>MNDTPTGPLADGYALVVFDLDGVIYLIDRPIPGAVEAVGRLRADGRAIAYATNNASRRAAEVADLLTGIGVPATPEEVLTSAAAAAQVLRDRLPAGSAVLVVGAEALRAEIRAVGLTPVTHADDAPLAVVQGYGPQVGWTDLAEASIAVRAGAVWVATNTDRTLPSGRGPLPGNGSLVAVLRTALSREPDLVVGKPEPALFVTAARRVPDGRALVVGDRLDTDIEGACRAGLDSLLVLTGVSDVAELLGTGPGRRPTYVAADLAGLFDPAAVVRVVGGPDGAPATGPEWAGWSVSSRDGGLELTGSGRPLDAVAALCAAAWSTSAAEADSAVAGPVVRAGSPEAARALTALGLSPARPV</sequence>
<dbReference type="InterPro" id="IPR006357">
    <property type="entry name" value="HAD-SF_hydro_IIA"/>
</dbReference>
<protein>
    <submittedName>
        <fullName evidence="2">HAD family hydrolase</fullName>
    </submittedName>
</protein>
<dbReference type="PANTHER" id="PTHR19288:SF95">
    <property type="entry name" value="D-GLYCEROL 3-PHOSPHATE PHOSPHATASE"/>
    <property type="match status" value="1"/>
</dbReference>
<feature type="domain" description="GCN5-related N-acetyltransferase-like" evidence="1">
    <location>
        <begin position="291"/>
        <end position="353"/>
    </location>
</feature>
<dbReference type="InterPro" id="IPR023214">
    <property type="entry name" value="HAD_sf"/>
</dbReference>
<keyword evidence="2" id="KW-0378">Hydrolase</keyword>
<dbReference type="EMBL" id="LRQV01000192">
    <property type="protein sequence ID" value="KXK58454.1"/>
    <property type="molecule type" value="Genomic_DNA"/>
</dbReference>
<dbReference type="NCBIfam" id="TIGR01460">
    <property type="entry name" value="HAD-SF-IIA"/>
    <property type="match status" value="1"/>
</dbReference>
<evidence type="ECO:0000313" key="3">
    <source>
        <dbReference type="Proteomes" id="UP000070620"/>
    </source>
</evidence>
<evidence type="ECO:0000259" key="1">
    <source>
        <dbReference type="Pfam" id="PF18407"/>
    </source>
</evidence>
<dbReference type="AlphaFoldDB" id="A0A136PJ82"/>
<dbReference type="Proteomes" id="UP000070620">
    <property type="component" value="Unassembled WGS sequence"/>
</dbReference>
<dbReference type="InterPro" id="IPR041065">
    <property type="entry name" value="GNAT-like"/>
</dbReference>
<dbReference type="Pfam" id="PF13344">
    <property type="entry name" value="Hydrolase_6"/>
    <property type="match status" value="1"/>
</dbReference>
<organism evidence="2 3">
    <name type="scientific">Micromonospora rosaria</name>
    <dbReference type="NCBI Taxonomy" id="47874"/>
    <lineage>
        <taxon>Bacteria</taxon>
        <taxon>Bacillati</taxon>
        <taxon>Actinomycetota</taxon>
        <taxon>Actinomycetes</taxon>
        <taxon>Micromonosporales</taxon>
        <taxon>Micromonosporaceae</taxon>
        <taxon>Micromonospora</taxon>
    </lineage>
</organism>
<dbReference type="GO" id="GO:0005737">
    <property type="term" value="C:cytoplasm"/>
    <property type="evidence" value="ECO:0007669"/>
    <property type="project" value="TreeGrafter"/>
</dbReference>
<dbReference type="OrthoDB" id="3400930at2"/>
<dbReference type="RefSeq" id="WP_067373352.1">
    <property type="nucleotide sequence ID" value="NZ_JBIUBN010000025.1"/>
</dbReference>
<accession>A0A136PJ82</accession>